<keyword evidence="2" id="KW-1185">Reference proteome</keyword>
<reference evidence="1 2" key="1">
    <citation type="journal article" date="2013" name="PLoS Genet.">
        <title>The genome and development-dependent transcriptomes of Pyronema confluens: a window into fungal evolution.</title>
        <authorList>
            <person name="Traeger S."/>
            <person name="Altegoer F."/>
            <person name="Freitag M."/>
            <person name="Gabaldon T."/>
            <person name="Kempken F."/>
            <person name="Kumar A."/>
            <person name="Marcet-Houben M."/>
            <person name="Poggeler S."/>
            <person name="Stajich J.E."/>
            <person name="Nowrousian M."/>
        </authorList>
    </citation>
    <scope>NUCLEOTIDE SEQUENCE [LARGE SCALE GENOMIC DNA]</scope>
    <source>
        <strain evidence="2">CBS 100304</strain>
        <tissue evidence="1">Vegetative mycelium</tissue>
    </source>
</reference>
<gene>
    <name evidence="1" type="ORF">PCON_08235</name>
</gene>
<sequence length="11" mass="1262">MYSGEQGMGRF</sequence>
<dbReference type="Proteomes" id="UP000018144">
    <property type="component" value="Unassembled WGS sequence"/>
</dbReference>
<evidence type="ECO:0000313" key="2">
    <source>
        <dbReference type="Proteomes" id="UP000018144"/>
    </source>
</evidence>
<evidence type="ECO:0000313" key="1">
    <source>
        <dbReference type="EMBL" id="CCX30133.1"/>
    </source>
</evidence>
<accession>U4LE34</accession>
<dbReference type="EMBL" id="HF935427">
    <property type="protein sequence ID" value="CCX30133.1"/>
    <property type="molecule type" value="Genomic_DNA"/>
</dbReference>
<name>U4LE34_PYROM</name>
<organism evidence="1 2">
    <name type="scientific">Pyronema omphalodes (strain CBS 100304)</name>
    <name type="common">Pyronema confluens</name>
    <dbReference type="NCBI Taxonomy" id="1076935"/>
    <lineage>
        <taxon>Eukaryota</taxon>
        <taxon>Fungi</taxon>
        <taxon>Dikarya</taxon>
        <taxon>Ascomycota</taxon>
        <taxon>Pezizomycotina</taxon>
        <taxon>Pezizomycetes</taxon>
        <taxon>Pezizales</taxon>
        <taxon>Pyronemataceae</taxon>
        <taxon>Pyronema</taxon>
    </lineage>
</organism>
<protein>
    <submittedName>
        <fullName evidence="1">Uncharacterized protein</fullName>
    </submittedName>
</protein>
<proteinExistence type="predicted"/>